<dbReference type="OrthoDB" id="9798929at2"/>
<evidence type="ECO:0000256" key="2">
    <source>
        <dbReference type="ARBA" id="ARBA00022747"/>
    </source>
</evidence>
<evidence type="ECO:0000256" key="3">
    <source>
        <dbReference type="ARBA" id="ARBA00023125"/>
    </source>
</evidence>
<accession>A0A420E731</accession>
<keyword evidence="5" id="KW-0255">Endonuclease</keyword>
<keyword evidence="5" id="KW-0540">Nuclease</keyword>
<reference evidence="5 6" key="1">
    <citation type="submission" date="2018-09" db="EMBL/GenBank/DDBJ databases">
        <authorList>
            <person name="Wang Z."/>
        </authorList>
    </citation>
    <scope>NUCLEOTIDE SEQUENCE [LARGE SCALE GENOMIC DNA]</scope>
    <source>
        <strain evidence="5 6">ALS 81</strain>
    </source>
</reference>
<keyword evidence="6" id="KW-1185">Reference proteome</keyword>
<protein>
    <submittedName>
        <fullName evidence="5">Restriction endonuclease subunit S</fullName>
    </submittedName>
</protein>
<dbReference type="InterPro" id="IPR052021">
    <property type="entry name" value="Type-I_RS_S_subunit"/>
</dbReference>
<dbReference type="Gene3D" id="3.90.220.20">
    <property type="entry name" value="DNA methylase specificity domains"/>
    <property type="match status" value="2"/>
</dbReference>
<dbReference type="EMBL" id="RAQO01000009">
    <property type="protein sequence ID" value="RKF14351.1"/>
    <property type="molecule type" value="Genomic_DNA"/>
</dbReference>
<dbReference type="InterPro" id="IPR044946">
    <property type="entry name" value="Restrct_endonuc_typeI_TRD_sf"/>
</dbReference>
<dbReference type="Gene3D" id="1.10.287.1120">
    <property type="entry name" value="Bipartite methylase S protein"/>
    <property type="match status" value="1"/>
</dbReference>
<dbReference type="RefSeq" id="WP_120356162.1">
    <property type="nucleotide sequence ID" value="NZ_RAQO01000009.1"/>
</dbReference>
<dbReference type="PANTHER" id="PTHR30408:SF13">
    <property type="entry name" value="TYPE I RESTRICTION ENZYME HINDI SPECIFICITY SUBUNIT"/>
    <property type="match status" value="1"/>
</dbReference>
<evidence type="ECO:0000259" key="4">
    <source>
        <dbReference type="Pfam" id="PF01420"/>
    </source>
</evidence>
<feature type="domain" description="Type I restriction modification DNA specificity" evidence="4">
    <location>
        <begin position="241"/>
        <end position="397"/>
    </location>
</feature>
<dbReference type="InterPro" id="IPR000055">
    <property type="entry name" value="Restrct_endonuc_typeI_TRD"/>
</dbReference>
<evidence type="ECO:0000256" key="1">
    <source>
        <dbReference type="ARBA" id="ARBA00010923"/>
    </source>
</evidence>
<name>A0A420E731_9ALTE</name>
<comment type="similarity">
    <text evidence="1">Belongs to the type-I restriction system S methylase family.</text>
</comment>
<keyword evidence="5" id="KW-0378">Hydrolase</keyword>
<dbReference type="Pfam" id="PF01420">
    <property type="entry name" value="Methylase_S"/>
    <property type="match status" value="2"/>
</dbReference>
<dbReference type="GO" id="GO:0009307">
    <property type="term" value="P:DNA restriction-modification system"/>
    <property type="evidence" value="ECO:0007669"/>
    <property type="project" value="UniProtKB-KW"/>
</dbReference>
<keyword evidence="3" id="KW-0238">DNA-binding</keyword>
<keyword evidence="2" id="KW-0680">Restriction system</keyword>
<organism evidence="5 6">
    <name type="scientific">Alginatibacterium sediminis</name>
    <dbReference type="NCBI Taxonomy" id="2164068"/>
    <lineage>
        <taxon>Bacteria</taxon>
        <taxon>Pseudomonadati</taxon>
        <taxon>Pseudomonadota</taxon>
        <taxon>Gammaproteobacteria</taxon>
        <taxon>Alteromonadales</taxon>
        <taxon>Alteromonadaceae</taxon>
        <taxon>Alginatibacterium</taxon>
    </lineage>
</organism>
<dbReference type="Proteomes" id="UP000286482">
    <property type="component" value="Unassembled WGS sequence"/>
</dbReference>
<proteinExistence type="inferred from homology"/>
<evidence type="ECO:0000313" key="5">
    <source>
        <dbReference type="EMBL" id="RKF14351.1"/>
    </source>
</evidence>
<dbReference type="SUPFAM" id="SSF116734">
    <property type="entry name" value="DNA methylase specificity domain"/>
    <property type="match status" value="2"/>
</dbReference>
<gene>
    <name evidence="5" type="ORF">DBZ36_16980</name>
</gene>
<sequence length="412" mass="46784">MTEQMNVPKLRFGDFSEQPKTLKLIELSEDGISNGVFNDPKKVGSGYRLINVKDMYETDYVDTGKLTLLDIGAKEFGKNMVRYGDIFFTRSSIVPSGIAYSNVCLSRSNDITYDGHLMKLSPALSRVDPTYLSYKLRTWPMRTRLIRRGKQSTMTTIGQADIADIPVEMPTLPEQQKIASFLSKVDEKIGLLSGKKDKLTEYKRGVMQQLFNGKWHEQDGQLTFTPPTLRFKADDGNEFPDWEEKKLGEVFSISAGGDVDKKHSNKVRTDKFRYPVFANAETNKGLYGYSDVYKVDQPCITVSGRGSLGNALYRNEAFYPIVRLLVLKPQFALNLKFFEQTINKLNIYNESTGVPQLTAPQLKTYSVLFPSTNEQNKIASFLTLLEQKIDLVNSELETAKEWKKGLLQQMFL</sequence>
<dbReference type="GO" id="GO:0004519">
    <property type="term" value="F:endonuclease activity"/>
    <property type="evidence" value="ECO:0007669"/>
    <property type="project" value="UniProtKB-KW"/>
</dbReference>
<dbReference type="PANTHER" id="PTHR30408">
    <property type="entry name" value="TYPE-1 RESTRICTION ENZYME ECOKI SPECIFICITY PROTEIN"/>
    <property type="match status" value="1"/>
</dbReference>
<dbReference type="GO" id="GO:0003677">
    <property type="term" value="F:DNA binding"/>
    <property type="evidence" value="ECO:0007669"/>
    <property type="project" value="UniProtKB-KW"/>
</dbReference>
<feature type="domain" description="Type I restriction modification DNA specificity" evidence="4">
    <location>
        <begin position="110"/>
        <end position="200"/>
    </location>
</feature>
<dbReference type="AlphaFoldDB" id="A0A420E731"/>
<comment type="caution">
    <text evidence="5">The sequence shown here is derived from an EMBL/GenBank/DDBJ whole genome shotgun (WGS) entry which is preliminary data.</text>
</comment>
<evidence type="ECO:0000313" key="6">
    <source>
        <dbReference type="Proteomes" id="UP000286482"/>
    </source>
</evidence>